<dbReference type="InterPro" id="IPR005615">
    <property type="entry name" value="Glutathione_synthase"/>
</dbReference>
<dbReference type="EMBL" id="KV750688">
    <property type="protein sequence ID" value="OCL03768.1"/>
    <property type="molecule type" value="Genomic_DNA"/>
</dbReference>
<evidence type="ECO:0000313" key="1">
    <source>
        <dbReference type="EMBL" id="OCL03768.1"/>
    </source>
</evidence>
<dbReference type="SUPFAM" id="SSF56059">
    <property type="entry name" value="Glutathione synthetase ATP-binding domain-like"/>
    <property type="match status" value="1"/>
</dbReference>
<dbReference type="Gene3D" id="1.10.1080.10">
    <property type="entry name" value="Glutathione Synthetase, Chain A, domain 3"/>
    <property type="match status" value="1"/>
</dbReference>
<dbReference type="InterPro" id="IPR014042">
    <property type="entry name" value="Glutathione_synthase_a-hlx"/>
</dbReference>
<protein>
    <submittedName>
        <fullName evidence="1">Glutathione synthase</fullName>
    </submittedName>
</protein>
<name>A0A8E2JNK8_9PEZI</name>
<gene>
    <name evidence="1" type="ORF">AOQ84DRAFT_302152</name>
</gene>
<dbReference type="OrthoDB" id="2020073at2759"/>
<dbReference type="AlphaFoldDB" id="A0A8E2JNK8"/>
<sequence length="139" mass="16043">MASPLQKPYPPPLSEERLLALHADIQDWQLTHGSLIKMYTHNEDRAVLARPIGVSMFPTLFPKSCFMHALELQQSYNELYANIAEDEDWLFEALQDLILTDPFIGALWGIHEKVKEEGYIQPLTLGIFRSDYMLHCPEE</sequence>
<dbReference type="GO" id="GO:0005829">
    <property type="term" value="C:cytosol"/>
    <property type="evidence" value="ECO:0007669"/>
    <property type="project" value="TreeGrafter"/>
</dbReference>
<dbReference type="GO" id="GO:0043295">
    <property type="term" value="F:glutathione binding"/>
    <property type="evidence" value="ECO:0007669"/>
    <property type="project" value="TreeGrafter"/>
</dbReference>
<feature type="non-terminal residue" evidence="1">
    <location>
        <position position="139"/>
    </location>
</feature>
<keyword evidence="2" id="KW-1185">Reference proteome</keyword>
<dbReference type="Pfam" id="PF03917">
    <property type="entry name" value="GSH_synth_ATP"/>
    <property type="match status" value="1"/>
</dbReference>
<dbReference type="PANTHER" id="PTHR11130:SF0">
    <property type="entry name" value="GLUTATHIONE SYNTHETASE"/>
    <property type="match status" value="1"/>
</dbReference>
<organism evidence="1 2">
    <name type="scientific">Glonium stellatum</name>
    <dbReference type="NCBI Taxonomy" id="574774"/>
    <lineage>
        <taxon>Eukaryota</taxon>
        <taxon>Fungi</taxon>
        <taxon>Dikarya</taxon>
        <taxon>Ascomycota</taxon>
        <taxon>Pezizomycotina</taxon>
        <taxon>Dothideomycetes</taxon>
        <taxon>Pleosporomycetidae</taxon>
        <taxon>Gloniales</taxon>
        <taxon>Gloniaceae</taxon>
        <taxon>Glonium</taxon>
    </lineage>
</organism>
<proteinExistence type="predicted"/>
<accession>A0A8E2JNK8</accession>
<dbReference type="GO" id="GO:0005524">
    <property type="term" value="F:ATP binding"/>
    <property type="evidence" value="ECO:0007669"/>
    <property type="project" value="InterPro"/>
</dbReference>
<evidence type="ECO:0000313" key="2">
    <source>
        <dbReference type="Proteomes" id="UP000250140"/>
    </source>
</evidence>
<dbReference type="PANTHER" id="PTHR11130">
    <property type="entry name" value="GLUTATHIONE SYNTHETASE"/>
    <property type="match status" value="1"/>
</dbReference>
<reference evidence="1 2" key="1">
    <citation type="journal article" date="2016" name="Nat. Commun.">
        <title>Ectomycorrhizal ecology is imprinted in the genome of the dominant symbiotic fungus Cenococcum geophilum.</title>
        <authorList>
            <consortium name="DOE Joint Genome Institute"/>
            <person name="Peter M."/>
            <person name="Kohler A."/>
            <person name="Ohm R.A."/>
            <person name="Kuo A."/>
            <person name="Krutzmann J."/>
            <person name="Morin E."/>
            <person name="Arend M."/>
            <person name="Barry K.W."/>
            <person name="Binder M."/>
            <person name="Choi C."/>
            <person name="Clum A."/>
            <person name="Copeland A."/>
            <person name="Grisel N."/>
            <person name="Haridas S."/>
            <person name="Kipfer T."/>
            <person name="LaButti K."/>
            <person name="Lindquist E."/>
            <person name="Lipzen A."/>
            <person name="Maire R."/>
            <person name="Meier B."/>
            <person name="Mihaltcheva S."/>
            <person name="Molinier V."/>
            <person name="Murat C."/>
            <person name="Poggeler S."/>
            <person name="Quandt C.A."/>
            <person name="Sperisen C."/>
            <person name="Tritt A."/>
            <person name="Tisserant E."/>
            <person name="Crous P.W."/>
            <person name="Henrissat B."/>
            <person name="Nehls U."/>
            <person name="Egli S."/>
            <person name="Spatafora J.W."/>
            <person name="Grigoriev I.V."/>
            <person name="Martin F.M."/>
        </authorList>
    </citation>
    <scope>NUCLEOTIDE SEQUENCE [LARGE SCALE GENOMIC DNA]</scope>
    <source>
        <strain evidence="1 2">CBS 207.34</strain>
    </source>
</reference>
<dbReference type="Proteomes" id="UP000250140">
    <property type="component" value="Unassembled WGS sequence"/>
</dbReference>
<dbReference type="GO" id="GO:0004363">
    <property type="term" value="F:glutathione synthase activity"/>
    <property type="evidence" value="ECO:0007669"/>
    <property type="project" value="InterPro"/>
</dbReference>